<dbReference type="GeneID" id="58978511"/>
<dbReference type="AlphaFoldDB" id="A0A9E7RWA3"/>
<dbReference type="Proteomes" id="UP001065373">
    <property type="component" value="Chromosome"/>
</dbReference>
<protein>
    <submittedName>
        <fullName evidence="2">Uncharacterized protein</fullName>
    </submittedName>
</protein>
<name>A0A9E7RWA3_METWO</name>
<keyword evidence="1" id="KW-1133">Transmembrane helix</keyword>
<keyword evidence="1" id="KW-0472">Membrane</keyword>
<organism evidence="2">
    <name type="scientific">Methanothermobacter wolfeii</name>
    <name type="common">Methanobacterium wolfei</name>
    <dbReference type="NCBI Taxonomy" id="145261"/>
    <lineage>
        <taxon>Archaea</taxon>
        <taxon>Methanobacteriati</taxon>
        <taxon>Methanobacteriota</taxon>
        <taxon>Methanomada group</taxon>
        <taxon>Methanobacteria</taxon>
        <taxon>Methanobacteriales</taxon>
        <taxon>Methanobacteriaceae</taxon>
        <taxon>Methanothermobacter</taxon>
    </lineage>
</organism>
<dbReference type="EMBL" id="CP104550">
    <property type="protein sequence ID" value="UXH32537.1"/>
    <property type="molecule type" value="Genomic_DNA"/>
</dbReference>
<accession>A0A9E7RWA3</accession>
<evidence type="ECO:0000256" key="1">
    <source>
        <dbReference type="SAM" id="Phobius"/>
    </source>
</evidence>
<proteinExistence type="predicted"/>
<feature type="transmembrane region" description="Helical" evidence="1">
    <location>
        <begin position="36"/>
        <end position="55"/>
    </location>
</feature>
<feature type="transmembrane region" description="Helical" evidence="1">
    <location>
        <begin position="67"/>
        <end position="84"/>
    </location>
</feature>
<evidence type="ECO:0000313" key="2">
    <source>
        <dbReference type="EMBL" id="UXH32537.1"/>
    </source>
</evidence>
<reference evidence="2" key="1">
    <citation type="submission" date="2022-09" db="EMBL/GenBank/DDBJ databases">
        <title>Characterization of three MwoI isoschizomers from sequenced genome and metagenomes.</title>
        <authorList>
            <person name="Fomenkov A."/>
            <person name="Xu S.Y."/>
            <person name="Roberts R.J."/>
        </authorList>
    </citation>
    <scope>NUCLEOTIDE SEQUENCE</scope>
    <source>
        <strain evidence="2">DSM 2970</strain>
    </source>
</reference>
<dbReference type="GeneID" id="75106477"/>
<sequence>MVMYGEEFQIAQAISTIITGISLIYMVTAVLKDGRWLKITLAVAALFISSLAGVMREFFLFDTFRTVEWVFIVISGFFFLYATISSNRRLEAEL</sequence>
<keyword evidence="1" id="KW-0812">Transmembrane</keyword>
<dbReference type="RefSeq" id="WP_074358914.1">
    <property type="nucleotide sequence ID" value="NZ_CP104550.1"/>
</dbReference>
<feature type="transmembrane region" description="Helical" evidence="1">
    <location>
        <begin position="12"/>
        <end position="31"/>
    </location>
</feature>
<gene>
    <name evidence="2" type="ORF">N5910_04455</name>
</gene>
<dbReference type="KEGG" id="mwo:MWSIV6_0867"/>